<proteinExistence type="predicted"/>
<dbReference type="PANTHER" id="PTHR12526:SF630">
    <property type="entry name" value="GLYCOSYLTRANSFERASE"/>
    <property type="match status" value="1"/>
</dbReference>
<reference evidence="2" key="1">
    <citation type="journal article" date="2014" name="Int. J. Syst. Evol. Microbiol.">
        <title>Complete genome of a new Firmicutes species belonging to the dominant human colonic microbiota ('Ruminococcus bicirculans') reveals two chromosomes and a selective capacity to utilize plant glucans.</title>
        <authorList>
            <consortium name="NISC Comparative Sequencing Program"/>
            <person name="Wegmann U."/>
            <person name="Louis P."/>
            <person name="Goesmann A."/>
            <person name="Henrissat B."/>
            <person name="Duncan S.H."/>
            <person name="Flint H.J."/>
        </authorList>
    </citation>
    <scope>NUCLEOTIDE SEQUENCE</scope>
    <source>
        <strain evidence="2">CCM 8490</strain>
    </source>
</reference>
<accession>A0A420D7Z5</accession>
<reference evidence="2" key="4">
    <citation type="submission" date="2024-05" db="EMBL/GenBank/DDBJ databases">
        <authorList>
            <person name="Sun Q."/>
            <person name="Sedlacek I."/>
        </authorList>
    </citation>
    <scope>NUCLEOTIDE SEQUENCE</scope>
    <source>
        <strain evidence="2">CCM 8490</strain>
    </source>
</reference>
<dbReference type="SUPFAM" id="SSF53756">
    <property type="entry name" value="UDP-Glycosyltransferase/glycogen phosphorylase"/>
    <property type="match status" value="1"/>
</dbReference>
<reference evidence="3 4" key="2">
    <citation type="submission" date="2018-09" db="EMBL/GenBank/DDBJ databases">
        <title>Genomic Encyclopedia of Archaeal and Bacterial Type Strains, Phase II (KMG-II): from individual species to whole genera.</title>
        <authorList>
            <person name="Goeker M."/>
        </authorList>
    </citation>
    <scope>NUCLEOTIDE SEQUENCE [LARGE SCALE GENOMIC DNA]</scope>
    <source>
        <strain evidence="3 4">DSM 27620</strain>
    </source>
</reference>
<evidence type="ECO:0000313" key="3">
    <source>
        <dbReference type="EMBL" id="RKE86828.1"/>
    </source>
</evidence>
<dbReference type="RefSeq" id="WP_120213858.1">
    <property type="nucleotide sequence ID" value="NZ_BMCW01000005.1"/>
</dbReference>
<keyword evidence="3" id="KW-0808">Transferase</keyword>
<comment type="caution">
    <text evidence="3">The sequence shown here is derived from an EMBL/GenBank/DDBJ whole genome shotgun (WGS) entry which is preliminary data.</text>
</comment>
<dbReference type="Proteomes" id="UP000285906">
    <property type="component" value="Unassembled WGS sequence"/>
</dbReference>
<dbReference type="Gene3D" id="3.40.50.2000">
    <property type="entry name" value="Glycogen Phosphorylase B"/>
    <property type="match status" value="1"/>
</dbReference>
<reference evidence="5" key="3">
    <citation type="journal article" date="2019" name="Int. J. Syst. Evol. Microbiol.">
        <title>The Global Catalogue of Microorganisms (GCM) 10K type strain sequencing project: providing services to taxonomists for standard genome sequencing and annotation.</title>
        <authorList>
            <consortium name="The Broad Institute Genomics Platform"/>
            <consortium name="The Broad Institute Genome Sequencing Center for Infectious Disease"/>
            <person name="Wu L."/>
            <person name="Ma J."/>
        </authorList>
    </citation>
    <scope>NUCLEOTIDE SEQUENCE [LARGE SCALE GENOMIC DNA]</scope>
    <source>
        <strain evidence="5">CCM 8490</strain>
    </source>
</reference>
<dbReference type="Pfam" id="PF00534">
    <property type="entry name" value="Glycos_transf_1"/>
    <property type="match status" value="1"/>
</dbReference>
<evidence type="ECO:0000313" key="2">
    <source>
        <dbReference type="EMBL" id="GGG61697.1"/>
    </source>
</evidence>
<organism evidence="3 4">
    <name type="scientific">Epilithonimonas arachidiradicis</name>
    <dbReference type="NCBI Taxonomy" id="1617282"/>
    <lineage>
        <taxon>Bacteria</taxon>
        <taxon>Pseudomonadati</taxon>
        <taxon>Bacteroidota</taxon>
        <taxon>Flavobacteriia</taxon>
        <taxon>Flavobacteriales</taxon>
        <taxon>Weeksellaceae</taxon>
        <taxon>Chryseobacterium group</taxon>
        <taxon>Epilithonimonas</taxon>
    </lineage>
</organism>
<dbReference type="InterPro" id="IPR001296">
    <property type="entry name" value="Glyco_trans_1"/>
</dbReference>
<dbReference type="PANTHER" id="PTHR12526">
    <property type="entry name" value="GLYCOSYLTRANSFERASE"/>
    <property type="match status" value="1"/>
</dbReference>
<dbReference type="EMBL" id="BMCW01000005">
    <property type="protein sequence ID" value="GGG61697.1"/>
    <property type="molecule type" value="Genomic_DNA"/>
</dbReference>
<evidence type="ECO:0000313" key="4">
    <source>
        <dbReference type="Proteomes" id="UP000285906"/>
    </source>
</evidence>
<protein>
    <submittedName>
        <fullName evidence="3">Glycosyltransferase involved in cell wall biosynthesis</fullName>
    </submittedName>
</protein>
<dbReference type="GO" id="GO:0016757">
    <property type="term" value="F:glycosyltransferase activity"/>
    <property type="evidence" value="ECO:0007669"/>
    <property type="project" value="InterPro"/>
</dbReference>
<evidence type="ECO:0000313" key="5">
    <source>
        <dbReference type="Proteomes" id="UP000658202"/>
    </source>
</evidence>
<dbReference type="EMBL" id="RAQH01000006">
    <property type="protein sequence ID" value="RKE86828.1"/>
    <property type="molecule type" value="Genomic_DNA"/>
</dbReference>
<gene>
    <name evidence="3" type="ORF">BXY58_2240</name>
    <name evidence="2" type="ORF">GCM10007332_24560</name>
</gene>
<dbReference type="OrthoDB" id="7560678at2"/>
<feature type="domain" description="Glycosyl transferase family 1" evidence="1">
    <location>
        <begin position="202"/>
        <end position="338"/>
    </location>
</feature>
<dbReference type="AlphaFoldDB" id="A0A420D7Z5"/>
<evidence type="ECO:0000259" key="1">
    <source>
        <dbReference type="Pfam" id="PF00534"/>
    </source>
</evidence>
<sequence>MKSTKISYLFEFPKFKKLIKNINDIVFFFPVYHFGGGERVHADILSVFAKYKTTCIIVYRSENDFMKEDFLKNTSQLIDIGHFRSLKYQNYYKLLAKKINIKKKPIVFGCNNLFFYKLIPYLESHVKIIDLTHAFTYEDPYSPEKFSINIAHRIHKRIILGKKTYEDYKLLYENANIEADLLKRIEIIHNKVDLPDSLPPKQKNKKLKIIFVSRNSHEKRPEIFFEIAQRCFDRSIPVEFLLIGDFDKNIKHTENMIIIGSIKEKDMLNFYYQQSDLILITSYREGFPMVLLEAMAYGTVPISTDVGEISEFIGEEFGNGVIIQDRSIKNYIKKNRIITNEKWIPKNLLKNIPIDVDECIESFIKTIIYFDENRDKLYEMSRNSYETTANNFSTESNKKAYLKVFFEE</sequence>
<keyword evidence="5" id="KW-1185">Reference proteome</keyword>
<dbReference type="CDD" id="cd03801">
    <property type="entry name" value="GT4_PimA-like"/>
    <property type="match status" value="1"/>
</dbReference>
<name>A0A420D7Z5_9FLAO</name>
<dbReference type="Proteomes" id="UP000658202">
    <property type="component" value="Unassembled WGS sequence"/>
</dbReference>